<dbReference type="Proteomes" id="UP000185984">
    <property type="component" value="Unassembled WGS sequence"/>
</dbReference>
<evidence type="ECO:0000313" key="2">
    <source>
        <dbReference type="Proteomes" id="UP000185984"/>
    </source>
</evidence>
<dbReference type="STRING" id="247279.NIES1031_19580"/>
<dbReference type="AlphaFoldDB" id="A0A1U7HGK2"/>
<gene>
    <name evidence="1" type="ORF">NIES1031_19580</name>
</gene>
<accession>A0A1U7HGK2</accession>
<sequence>MIRRHWPDEKTKVIHLVTSGAIESRKHLGIDDIYDFHNNYASFMALLERFPDANILLQYAGRGYHKYGCPYWLPLALKQWRKKHPSQSLLVMFHELWASLPIWKKHFLTETLNSKITKELISLADAVGCLTLHQAERLRALVPSAKISWIPVGTNIIPTEFVDASFTQRSPKEFLIFGLQYTRLLTLQELSDSLKKLYSRGLLEQLHLIGPLETRWDSEEKQLLAEILPTHAVKFHGVIPPEKVSQFLHRVGFSIIGQPPENLTKSSTFMAFASHACNVISPYAATTAVEPVCYLTHPQELLQNKFSDVENDLAARGHNLWNWYKINADWQTNTNKIAKMLHNEDFLAIAS</sequence>
<evidence type="ECO:0000313" key="1">
    <source>
        <dbReference type="EMBL" id="OKH22658.1"/>
    </source>
</evidence>
<comment type="caution">
    <text evidence="1">The sequence shown here is derived from an EMBL/GenBank/DDBJ whole genome shotgun (WGS) entry which is preliminary data.</text>
</comment>
<evidence type="ECO:0008006" key="3">
    <source>
        <dbReference type="Google" id="ProtNLM"/>
    </source>
</evidence>
<keyword evidence="2" id="KW-1185">Reference proteome</keyword>
<name>A0A1U7HGK2_9CHRO</name>
<proteinExistence type="predicted"/>
<dbReference type="RefSeq" id="WP_073551152.1">
    <property type="nucleotide sequence ID" value="NZ_CAWMVK010000011.1"/>
</dbReference>
<organism evidence="1 2">
    <name type="scientific">Chroogloeocystis siderophila 5.2 s.c.1</name>
    <dbReference type="NCBI Taxonomy" id="247279"/>
    <lineage>
        <taxon>Bacteria</taxon>
        <taxon>Bacillati</taxon>
        <taxon>Cyanobacteriota</taxon>
        <taxon>Cyanophyceae</taxon>
        <taxon>Oscillatoriophycideae</taxon>
        <taxon>Chroococcales</taxon>
        <taxon>Chroococcaceae</taxon>
        <taxon>Chroogloeocystis</taxon>
    </lineage>
</organism>
<protein>
    <recommendedName>
        <fullName evidence="3">Glycosyltransferase</fullName>
    </recommendedName>
</protein>
<reference evidence="1 2" key="1">
    <citation type="submission" date="2016-11" db="EMBL/GenBank/DDBJ databases">
        <title>Draft Genome Sequences of Nine Cyanobacterial Strains from Diverse Habitats.</title>
        <authorList>
            <person name="Zhu T."/>
            <person name="Hou S."/>
            <person name="Lu X."/>
            <person name="Hess W.R."/>
        </authorList>
    </citation>
    <scope>NUCLEOTIDE SEQUENCE [LARGE SCALE GENOMIC DNA]</scope>
    <source>
        <strain evidence="1 2">5.2 s.c.1</strain>
    </source>
</reference>
<dbReference type="EMBL" id="MRCC01000019">
    <property type="protein sequence ID" value="OKH22658.1"/>
    <property type="molecule type" value="Genomic_DNA"/>
</dbReference>